<evidence type="ECO:0000313" key="1">
    <source>
        <dbReference type="EMBL" id="GBP44183.1"/>
    </source>
</evidence>
<dbReference type="Proteomes" id="UP000299102">
    <property type="component" value="Unassembled WGS sequence"/>
</dbReference>
<name>A0A4C1VZF1_EUMVA</name>
<evidence type="ECO:0000313" key="2">
    <source>
        <dbReference type="Proteomes" id="UP000299102"/>
    </source>
</evidence>
<proteinExistence type="predicted"/>
<gene>
    <name evidence="1" type="ORF">EVAR_31627_1</name>
</gene>
<comment type="caution">
    <text evidence="1">The sequence shown here is derived from an EMBL/GenBank/DDBJ whole genome shotgun (WGS) entry which is preliminary data.</text>
</comment>
<dbReference type="EMBL" id="BGZK01000448">
    <property type="protein sequence ID" value="GBP44183.1"/>
    <property type="molecule type" value="Genomic_DNA"/>
</dbReference>
<accession>A0A4C1VZF1</accession>
<protein>
    <submittedName>
        <fullName evidence="1">Uncharacterized protein</fullName>
    </submittedName>
</protein>
<organism evidence="1 2">
    <name type="scientific">Eumeta variegata</name>
    <name type="common">Bagworm moth</name>
    <name type="synonym">Eumeta japonica</name>
    <dbReference type="NCBI Taxonomy" id="151549"/>
    <lineage>
        <taxon>Eukaryota</taxon>
        <taxon>Metazoa</taxon>
        <taxon>Ecdysozoa</taxon>
        <taxon>Arthropoda</taxon>
        <taxon>Hexapoda</taxon>
        <taxon>Insecta</taxon>
        <taxon>Pterygota</taxon>
        <taxon>Neoptera</taxon>
        <taxon>Endopterygota</taxon>
        <taxon>Lepidoptera</taxon>
        <taxon>Glossata</taxon>
        <taxon>Ditrysia</taxon>
        <taxon>Tineoidea</taxon>
        <taxon>Psychidae</taxon>
        <taxon>Oiketicinae</taxon>
        <taxon>Eumeta</taxon>
    </lineage>
</organism>
<sequence>MHTSNLGGITSVVDLLGRNRMVEERGLPEISLTGRNTKEETAISRLYSLECGIAPAERLFLCCSPYDHSTALSQYLLNCTVRVACAQLEWSRATGTGLRLITVAATKEFCIIRPNCFRMQRFGAQVFGAAQKRIEVGNDGCHRCDGNFWDRWFNVLSKARTKLFSLI</sequence>
<keyword evidence="2" id="KW-1185">Reference proteome</keyword>
<dbReference type="AlphaFoldDB" id="A0A4C1VZF1"/>
<reference evidence="1 2" key="1">
    <citation type="journal article" date="2019" name="Commun. Biol.">
        <title>The bagworm genome reveals a unique fibroin gene that provides high tensile strength.</title>
        <authorList>
            <person name="Kono N."/>
            <person name="Nakamura H."/>
            <person name="Ohtoshi R."/>
            <person name="Tomita M."/>
            <person name="Numata K."/>
            <person name="Arakawa K."/>
        </authorList>
    </citation>
    <scope>NUCLEOTIDE SEQUENCE [LARGE SCALE GENOMIC DNA]</scope>
</reference>